<keyword evidence="1" id="KW-1133">Transmembrane helix</keyword>
<protein>
    <submittedName>
        <fullName evidence="2">Uncharacterized protein</fullName>
    </submittedName>
</protein>
<feature type="transmembrane region" description="Helical" evidence="1">
    <location>
        <begin position="7"/>
        <end position="25"/>
    </location>
</feature>
<evidence type="ECO:0000256" key="1">
    <source>
        <dbReference type="SAM" id="Phobius"/>
    </source>
</evidence>
<keyword evidence="1" id="KW-0812">Transmembrane</keyword>
<dbReference type="EMBL" id="JBHRUJ010000004">
    <property type="protein sequence ID" value="MFC3210047.1"/>
    <property type="molecule type" value="Genomic_DNA"/>
</dbReference>
<keyword evidence="1" id="KW-0472">Membrane</keyword>
<keyword evidence="3" id="KW-1185">Reference proteome</keyword>
<accession>A0ABV7KKU3</accession>
<organism evidence="2 3">
    <name type="scientific">Planomicrobium okeanokoites</name>
    <name type="common">Planococcus okeanokoites</name>
    <name type="synonym">Flavobacterium okeanokoites</name>
    <dbReference type="NCBI Taxonomy" id="244"/>
    <lineage>
        <taxon>Bacteria</taxon>
        <taxon>Bacillati</taxon>
        <taxon>Bacillota</taxon>
        <taxon>Bacilli</taxon>
        <taxon>Bacillales</taxon>
        <taxon>Caryophanaceae</taxon>
        <taxon>Planomicrobium</taxon>
    </lineage>
</organism>
<feature type="transmembrane region" description="Helical" evidence="1">
    <location>
        <begin position="74"/>
        <end position="95"/>
    </location>
</feature>
<reference evidence="3" key="1">
    <citation type="journal article" date="2019" name="Int. J. Syst. Evol. Microbiol.">
        <title>The Global Catalogue of Microorganisms (GCM) 10K type strain sequencing project: providing services to taxonomists for standard genome sequencing and annotation.</title>
        <authorList>
            <consortium name="The Broad Institute Genomics Platform"/>
            <consortium name="The Broad Institute Genome Sequencing Center for Infectious Disease"/>
            <person name="Wu L."/>
            <person name="Ma J."/>
        </authorList>
    </citation>
    <scope>NUCLEOTIDE SEQUENCE [LARGE SCALE GENOMIC DNA]</scope>
    <source>
        <strain evidence="3">CCM 320</strain>
    </source>
</reference>
<gene>
    <name evidence="2" type="ORF">ACFOEJ_03040</name>
</gene>
<name>A0ABV7KKU3_PLAOK</name>
<evidence type="ECO:0000313" key="2">
    <source>
        <dbReference type="EMBL" id="MFC3210047.1"/>
    </source>
</evidence>
<evidence type="ECO:0000313" key="3">
    <source>
        <dbReference type="Proteomes" id="UP001595625"/>
    </source>
</evidence>
<comment type="caution">
    <text evidence="2">The sequence shown here is derived from an EMBL/GenBank/DDBJ whole genome shotgun (WGS) entry which is preliminary data.</text>
</comment>
<sequence>MKVLWKIVILSVLFLGFSIGSYWIIFSQGLVLGILISFMLLVLCLAGLAFSLYGIENGQLEKIWLKSRMEVAALLILTVYLSSAIGLFAAANTFLEAKELTKDFTAAEKTKMLASALWHSNSNSSTIGSIEKNGVVYSFTASTKDEIDKIDEFLEEEKWRIAEFYGNEEMGDLTIVFHDDFDTLSEASGYEEAMGYYDYYSQEIHLVPDDYSWDIVLLHEYSHHQSHLYSQEYGLSETRLPLWFEEGVADYLAGETSDWYALEDVEVTDFKLLDYDYSFHNTYTRNYDPYVQSFLAVQSLVNEHGEDLLPTFLSAKMPSEFYAMLEDATGMELVEFQETFLDDMIEESTAEQANYDAAYEAMEKGNYEEAAKIMDELKATASEEDLNHLSWMQIDLYLLQDQLDEALTFMEDRLENGNPDYRLDDLITLAEIYLLVDPAVSLELVREADAISLEDEDMEFGYFDTAAYLEAYELINSSSPYEGYMILLDEELLYYETIIEKVEDKVAEEFPEAS</sequence>
<proteinExistence type="predicted"/>
<feature type="transmembrane region" description="Helical" evidence="1">
    <location>
        <begin position="31"/>
        <end position="53"/>
    </location>
</feature>
<dbReference type="RefSeq" id="WP_117313310.1">
    <property type="nucleotide sequence ID" value="NZ_JBHRUJ010000004.1"/>
</dbReference>
<dbReference type="Proteomes" id="UP001595625">
    <property type="component" value="Unassembled WGS sequence"/>
</dbReference>